<protein>
    <recommendedName>
        <fullName evidence="2">DUF7029 domain-containing protein</fullName>
    </recommendedName>
</protein>
<evidence type="ECO:0000313" key="4">
    <source>
        <dbReference type="Proteomes" id="UP000283090"/>
    </source>
</evidence>
<dbReference type="GeneID" id="93586609"/>
<dbReference type="AlphaFoldDB" id="A0A437A495"/>
<dbReference type="InterPro" id="IPR054293">
    <property type="entry name" value="DUF7029"/>
</dbReference>
<evidence type="ECO:0000256" key="1">
    <source>
        <dbReference type="SAM" id="MobiDB-lite"/>
    </source>
</evidence>
<dbReference type="STRING" id="97331.A0A437A495"/>
<dbReference type="RefSeq" id="XP_067491546.1">
    <property type="nucleotide sequence ID" value="XM_067633369.1"/>
</dbReference>
<evidence type="ECO:0000259" key="2">
    <source>
        <dbReference type="Pfam" id="PF22974"/>
    </source>
</evidence>
<feature type="domain" description="DUF7029" evidence="2">
    <location>
        <begin position="3"/>
        <end position="98"/>
    </location>
</feature>
<evidence type="ECO:0000313" key="3">
    <source>
        <dbReference type="EMBL" id="RVD86002.1"/>
    </source>
</evidence>
<sequence>MDAVNLESPHIESVACSPSPSGSEMTMKIIFNDKEAYHVAMTTWPKNEDFLLIGYSLGCGAYSEGQRSFSKVHRAVSNGVLTITATVEDYPITDAITEGEVSTLASSLREKQIPQSHTTALEFPKSA</sequence>
<reference evidence="3 4" key="1">
    <citation type="submission" date="2019-01" db="EMBL/GenBank/DDBJ databases">
        <title>Intercellular communication is required for trap formation in the nematode-trapping fungus Duddingtonia flagrans.</title>
        <authorList>
            <person name="Youssar L."/>
            <person name="Wernet V."/>
            <person name="Hensel N."/>
            <person name="Hildebrandt H.-G."/>
            <person name="Fischer R."/>
        </authorList>
    </citation>
    <scope>NUCLEOTIDE SEQUENCE [LARGE SCALE GENOMIC DNA]</scope>
    <source>
        <strain evidence="3 4">CBS H-5679</strain>
    </source>
</reference>
<gene>
    <name evidence="3" type="ORF">DFL_004298</name>
</gene>
<feature type="region of interest" description="Disordered" evidence="1">
    <location>
        <begin position="1"/>
        <end position="22"/>
    </location>
</feature>
<dbReference type="VEuPathDB" id="FungiDB:DFL_004298"/>
<accession>A0A437A495</accession>
<dbReference type="OrthoDB" id="160645at2759"/>
<keyword evidence="4" id="KW-1185">Reference proteome</keyword>
<organism evidence="3 4">
    <name type="scientific">Arthrobotrys flagrans</name>
    <name type="common">Nematode-trapping fungus</name>
    <name type="synonym">Trichothecium flagrans</name>
    <dbReference type="NCBI Taxonomy" id="97331"/>
    <lineage>
        <taxon>Eukaryota</taxon>
        <taxon>Fungi</taxon>
        <taxon>Dikarya</taxon>
        <taxon>Ascomycota</taxon>
        <taxon>Pezizomycotina</taxon>
        <taxon>Orbiliomycetes</taxon>
        <taxon>Orbiliales</taxon>
        <taxon>Orbiliaceae</taxon>
        <taxon>Arthrobotrys</taxon>
    </lineage>
</organism>
<comment type="caution">
    <text evidence="3">The sequence shown here is derived from an EMBL/GenBank/DDBJ whole genome shotgun (WGS) entry which is preliminary data.</text>
</comment>
<dbReference type="Pfam" id="PF22974">
    <property type="entry name" value="DUF7029"/>
    <property type="match status" value="1"/>
</dbReference>
<dbReference type="EMBL" id="SAEB01000006">
    <property type="protein sequence ID" value="RVD86002.1"/>
    <property type="molecule type" value="Genomic_DNA"/>
</dbReference>
<name>A0A437A495_ARTFL</name>
<dbReference type="Proteomes" id="UP000283090">
    <property type="component" value="Unassembled WGS sequence"/>
</dbReference>
<proteinExistence type="predicted"/>